<evidence type="ECO:0000256" key="10">
    <source>
        <dbReference type="ARBA" id="ARBA00041109"/>
    </source>
</evidence>
<evidence type="ECO:0000313" key="13">
    <source>
        <dbReference type="EMBL" id="TCS61514.1"/>
    </source>
</evidence>
<dbReference type="PROSITE" id="PS50928">
    <property type="entry name" value="ABC_TM1"/>
    <property type="match status" value="1"/>
</dbReference>
<dbReference type="InterPro" id="IPR035906">
    <property type="entry name" value="MetI-like_sf"/>
</dbReference>
<keyword evidence="7 11" id="KW-0812">Transmembrane</keyword>
<evidence type="ECO:0000256" key="8">
    <source>
        <dbReference type="ARBA" id="ARBA00022989"/>
    </source>
</evidence>
<dbReference type="Pfam" id="PF00528">
    <property type="entry name" value="BPD_transp_1"/>
    <property type="match status" value="1"/>
</dbReference>
<comment type="subcellular location">
    <subcellularLocation>
        <location evidence="2 11">Cell membrane</location>
        <topology evidence="2 11">Multi-pass membrane protein</topology>
    </subcellularLocation>
</comment>
<feature type="transmembrane region" description="Helical" evidence="11">
    <location>
        <begin position="193"/>
        <end position="217"/>
    </location>
</feature>
<dbReference type="OrthoDB" id="9815445at2"/>
<dbReference type="InterPro" id="IPR050901">
    <property type="entry name" value="BP-dep_ABC_trans_perm"/>
</dbReference>
<protein>
    <recommendedName>
        <fullName evidence="10">Maltose/maltodextrin transport system permease protein MalG</fullName>
    </recommendedName>
</protein>
<evidence type="ECO:0000256" key="2">
    <source>
        <dbReference type="ARBA" id="ARBA00004651"/>
    </source>
</evidence>
<feature type="transmembrane region" description="Helical" evidence="11">
    <location>
        <begin position="237"/>
        <end position="258"/>
    </location>
</feature>
<dbReference type="Proteomes" id="UP000295696">
    <property type="component" value="Unassembled WGS sequence"/>
</dbReference>
<evidence type="ECO:0000313" key="14">
    <source>
        <dbReference type="Proteomes" id="UP000295696"/>
    </source>
</evidence>
<feature type="domain" description="ABC transmembrane type-1" evidence="12">
    <location>
        <begin position="71"/>
        <end position="260"/>
    </location>
</feature>
<feature type="transmembrane region" description="Helical" evidence="11">
    <location>
        <begin position="12"/>
        <end position="32"/>
    </location>
</feature>
<dbReference type="InterPro" id="IPR000515">
    <property type="entry name" value="MetI-like"/>
</dbReference>
<dbReference type="GO" id="GO:0055085">
    <property type="term" value="P:transmembrane transport"/>
    <property type="evidence" value="ECO:0007669"/>
    <property type="project" value="InterPro"/>
</dbReference>
<evidence type="ECO:0000256" key="7">
    <source>
        <dbReference type="ARBA" id="ARBA00022692"/>
    </source>
</evidence>
<evidence type="ECO:0000256" key="1">
    <source>
        <dbReference type="ARBA" id="ARBA00002264"/>
    </source>
</evidence>
<comment type="function">
    <text evidence="1">Part of the ABC transporter complex MalEFGK involved in maltose/maltodextrin import. Probably responsible for the translocation of the substrate across the membrane.</text>
</comment>
<dbReference type="Gene3D" id="1.10.3720.10">
    <property type="entry name" value="MetI-like"/>
    <property type="match status" value="1"/>
</dbReference>
<accession>A0A4R3J7W7</accession>
<feature type="transmembrane region" description="Helical" evidence="11">
    <location>
        <begin position="69"/>
        <end position="94"/>
    </location>
</feature>
<reference evidence="13 14" key="1">
    <citation type="submission" date="2019-03" db="EMBL/GenBank/DDBJ databases">
        <title>Genomic Encyclopedia of Type Strains, Phase IV (KMG-IV): sequencing the most valuable type-strain genomes for metagenomic binning, comparative biology and taxonomic classification.</title>
        <authorList>
            <person name="Goeker M."/>
        </authorList>
    </citation>
    <scope>NUCLEOTIDE SEQUENCE [LARGE SCALE GENOMIC DNA]</scope>
    <source>
        <strain evidence="13 14">DSM 104836</strain>
    </source>
</reference>
<evidence type="ECO:0000256" key="3">
    <source>
        <dbReference type="ARBA" id="ARBA00009047"/>
    </source>
</evidence>
<comment type="similarity">
    <text evidence="3">Belongs to the binding-protein-dependent transport system permease family. MalFG subfamily.</text>
</comment>
<keyword evidence="4 11" id="KW-0813">Transport</keyword>
<dbReference type="AlphaFoldDB" id="A0A4R3J7W7"/>
<keyword evidence="9 11" id="KW-0472">Membrane</keyword>
<dbReference type="GO" id="GO:0005886">
    <property type="term" value="C:plasma membrane"/>
    <property type="evidence" value="ECO:0007669"/>
    <property type="project" value="UniProtKB-SubCell"/>
</dbReference>
<evidence type="ECO:0000259" key="12">
    <source>
        <dbReference type="PROSITE" id="PS50928"/>
    </source>
</evidence>
<keyword evidence="14" id="KW-1185">Reference proteome</keyword>
<evidence type="ECO:0000256" key="6">
    <source>
        <dbReference type="ARBA" id="ARBA00022597"/>
    </source>
</evidence>
<evidence type="ECO:0000256" key="4">
    <source>
        <dbReference type="ARBA" id="ARBA00022448"/>
    </source>
</evidence>
<comment type="caution">
    <text evidence="13">The sequence shown here is derived from an EMBL/GenBank/DDBJ whole genome shotgun (WGS) entry which is preliminary data.</text>
</comment>
<dbReference type="RefSeq" id="WP_132246444.1">
    <property type="nucleotide sequence ID" value="NZ_CBDUOC010000038.1"/>
</dbReference>
<evidence type="ECO:0000256" key="11">
    <source>
        <dbReference type="RuleBase" id="RU363032"/>
    </source>
</evidence>
<dbReference type="PANTHER" id="PTHR32243">
    <property type="entry name" value="MALTOSE TRANSPORT SYSTEM PERMEASE-RELATED"/>
    <property type="match status" value="1"/>
</dbReference>
<evidence type="ECO:0000256" key="5">
    <source>
        <dbReference type="ARBA" id="ARBA00022475"/>
    </source>
</evidence>
<dbReference type="SUPFAM" id="SSF161098">
    <property type="entry name" value="MetI-like"/>
    <property type="match status" value="1"/>
</dbReference>
<proteinExistence type="inferred from homology"/>
<dbReference type="PANTHER" id="PTHR32243:SF50">
    <property type="entry name" value="MALTOSE_MALTODEXTRIN TRANSPORT SYSTEM PERMEASE PROTEIN MALG"/>
    <property type="match status" value="1"/>
</dbReference>
<feature type="transmembrane region" description="Helical" evidence="11">
    <location>
        <begin position="115"/>
        <end position="135"/>
    </location>
</feature>
<gene>
    <name evidence="13" type="ORF">EDD52_111112</name>
</gene>
<evidence type="ECO:0000256" key="9">
    <source>
        <dbReference type="ARBA" id="ARBA00023136"/>
    </source>
</evidence>
<keyword evidence="6" id="KW-0762">Sugar transport</keyword>
<sequence>MIRWDRGWRLYLRVALALGITLVFVFPVYWLAMISVKSPDEIYAYPPVWFPSEFRFSSYVTLFRDGDAWAVWNSLITAGVSTVLAMAIGTTAAYSIVRFRTGGENLAIWIISQRMIPPICVAFPIFLLFVSWQWIDTRFGLILLYTAFNVPYVTWMMRGYIQDIPLELEHSALVDGLSRWAVLRKVVLPMARAGLFATAVFTFIFAWNDFLFALVLTKSEAVTYTVKVTGYFGSQSTFWSKIGAMSMLGVLPMMFVVATMQRFIVRGMSLGAVKG</sequence>
<organism evidence="13 14">
    <name type="scientific">Primorskyibacter sedentarius</name>
    <dbReference type="NCBI Taxonomy" id="745311"/>
    <lineage>
        <taxon>Bacteria</taxon>
        <taxon>Pseudomonadati</taxon>
        <taxon>Pseudomonadota</taxon>
        <taxon>Alphaproteobacteria</taxon>
        <taxon>Rhodobacterales</taxon>
        <taxon>Roseobacteraceae</taxon>
        <taxon>Primorskyibacter</taxon>
    </lineage>
</organism>
<keyword evidence="8 11" id="KW-1133">Transmembrane helix</keyword>
<dbReference type="EMBL" id="SLZU01000011">
    <property type="protein sequence ID" value="TCS61514.1"/>
    <property type="molecule type" value="Genomic_DNA"/>
</dbReference>
<dbReference type="CDD" id="cd06261">
    <property type="entry name" value="TM_PBP2"/>
    <property type="match status" value="1"/>
</dbReference>
<name>A0A4R3J7W7_9RHOB</name>
<keyword evidence="5" id="KW-1003">Cell membrane</keyword>
<feature type="transmembrane region" description="Helical" evidence="11">
    <location>
        <begin position="141"/>
        <end position="161"/>
    </location>
</feature>